<dbReference type="AlphaFoldDB" id="A0A6J4UL74"/>
<reference evidence="2" key="1">
    <citation type="submission" date="2020-02" db="EMBL/GenBank/DDBJ databases">
        <authorList>
            <person name="Meier V. D."/>
        </authorList>
    </citation>
    <scope>NUCLEOTIDE SEQUENCE</scope>
    <source>
        <strain evidence="2">AVDCRST_MAG79</strain>
    </source>
</reference>
<protein>
    <submittedName>
        <fullName evidence="2">Uncharacterized protein</fullName>
    </submittedName>
</protein>
<gene>
    <name evidence="2" type="ORF">AVDCRST_MAG79-2786</name>
</gene>
<organism evidence="2">
    <name type="scientific">uncultured Thermoleophilia bacterium</name>
    <dbReference type="NCBI Taxonomy" id="1497501"/>
    <lineage>
        <taxon>Bacteria</taxon>
        <taxon>Bacillati</taxon>
        <taxon>Actinomycetota</taxon>
        <taxon>Thermoleophilia</taxon>
        <taxon>environmental samples</taxon>
    </lineage>
</organism>
<sequence>MNVVPALLPGAAERRRDSSCSPGNRVGGGRDLVRCGCSRSASAPADGSVEE</sequence>
<feature type="region of interest" description="Disordered" evidence="1">
    <location>
        <begin position="1"/>
        <end position="30"/>
    </location>
</feature>
<dbReference type="EMBL" id="CADCWC010000435">
    <property type="protein sequence ID" value="CAA9552087.1"/>
    <property type="molecule type" value="Genomic_DNA"/>
</dbReference>
<name>A0A6J4UL74_9ACTN</name>
<evidence type="ECO:0000313" key="2">
    <source>
        <dbReference type="EMBL" id="CAA9552087.1"/>
    </source>
</evidence>
<accession>A0A6J4UL74</accession>
<proteinExistence type="predicted"/>
<evidence type="ECO:0000256" key="1">
    <source>
        <dbReference type="SAM" id="MobiDB-lite"/>
    </source>
</evidence>